<dbReference type="SUPFAM" id="SSF56672">
    <property type="entry name" value="DNA/RNA polymerases"/>
    <property type="match status" value="1"/>
</dbReference>
<dbReference type="AlphaFoldDB" id="A0A1X7UDI3"/>
<dbReference type="eggNOG" id="ENOG502SZ9V">
    <property type="taxonomic scope" value="Eukaryota"/>
</dbReference>
<dbReference type="InParanoid" id="A0A1X7UDI3"/>
<dbReference type="PANTHER" id="PTHR47331:SF4">
    <property type="entry name" value="PEPTIDASE S1 DOMAIN-CONTAINING PROTEIN"/>
    <property type="match status" value="1"/>
</dbReference>
<dbReference type="Gene3D" id="3.30.70.270">
    <property type="match status" value="1"/>
</dbReference>
<evidence type="ECO:0008006" key="2">
    <source>
        <dbReference type="Google" id="ProtNLM"/>
    </source>
</evidence>
<evidence type="ECO:0000313" key="1">
    <source>
        <dbReference type="EnsemblMetazoa" id="Aqu2.1.25827_001"/>
    </source>
</evidence>
<name>A0A1X7UDI3_AMPQE</name>
<accession>A0A1X7UDI3</accession>
<reference evidence="1" key="1">
    <citation type="submission" date="2017-05" db="UniProtKB">
        <authorList>
            <consortium name="EnsemblMetazoa"/>
        </authorList>
    </citation>
    <scope>IDENTIFICATION</scope>
</reference>
<sequence length="399" mass="45237">MAEGLQRKEGKRCGFRDVLVGRLEEAKDILIAADVDPVKLEQLRLYVNEKHSALKKLDEEILELLDDDEAIVAEIGNADKFNDRIYESLAKIEVQLRSVNRVSKDRSATVSSDAVTSKTKLPKLNVPVFKGNVTEWLTFWDLYNVAVHCNDSISPGLLKRLRRNPELLREYNQFIKDQIDNGIVEVVEDPTLVEGERVHYLPHHGVVRHDKRTTKLRIVYDASAKSNGLSLNECLHVGPKFNQKIFEILVRFRVHRNGFIADVEKAILMISVNKCDRDVLRFLWVTDPYQEPAEIQVLRFKRVTFGVTVSPFLLNATMRYHIESYKEERPNVVERLLQSVYVDDVVCGTESVESSVEMFEKFRAMLSTGGFNLKKFVTSGQSVAGGGAKGIGSDLESGN</sequence>
<dbReference type="PANTHER" id="PTHR47331">
    <property type="entry name" value="PHD-TYPE DOMAIN-CONTAINING PROTEIN"/>
    <property type="match status" value="1"/>
</dbReference>
<dbReference type="InterPro" id="IPR043502">
    <property type="entry name" value="DNA/RNA_pol_sf"/>
</dbReference>
<protein>
    <recommendedName>
        <fullName evidence="2">Reverse transcriptase domain-containing protein</fullName>
    </recommendedName>
</protein>
<dbReference type="EnsemblMetazoa" id="Aqu2.1.25827_001">
    <property type="protein sequence ID" value="Aqu2.1.25827_001"/>
    <property type="gene ID" value="Aqu2.1.25827"/>
</dbReference>
<dbReference type="OrthoDB" id="5986850at2759"/>
<organism evidence="1">
    <name type="scientific">Amphimedon queenslandica</name>
    <name type="common">Sponge</name>
    <dbReference type="NCBI Taxonomy" id="400682"/>
    <lineage>
        <taxon>Eukaryota</taxon>
        <taxon>Metazoa</taxon>
        <taxon>Porifera</taxon>
        <taxon>Demospongiae</taxon>
        <taxon>Heteroscleromorpha</taxon>
        <taxon>Haplosclerida</taxon>
        <taxon>Niphatidae</taxon>
        <taxon>Amphimedon</taxon>
    </lineage>
</organism>
<proteinExistence type="predicted"/>
<dbReference type="InterPro" id="IPR043128">
    <property type="entry name" value="Rev_trsase/Diguanyl_cyclase"/>
</dbReference>